<dbReference type="GO" id="GO:0005249">
    <property type="term" value="F:voltage-gated potassium channel activity"/>
    <property type="evidence" value="ECO:0007669"/>
    <property type="project" value="TreeGrafter"/>
</dbReference>
<dbReference type="Proteomes" id="UP000192578">
    <property type="component" value="Unassembled WGS sequence"/>
</dbReference>
<proteinExistence type="predicted"/>
<reference evidence="3" key="1">
    <citation type="submission" date="2017-01" db="EMBL/GenBank/DDBJ databases">
        <title>Comparative genomics of anhydrobiosis in the tardigrade Hypsibius dujardini.</title>
        <authorList>
            <person name="Yoshida Y."/>
            <person name="Koutsovoulos G."/>
            <person name="Laetsch D."/>
            <person name="Stevens L."/>
            <person name="Kumar S."/>
            <person name="Horikawa D."/>
            <person name="Ishino K."/>
            <person name="Komine S."/>
            <person name="Tomita M."/>
            <person name="Blaxter M."/>
            <person name="Arakawa K."/>
        </authorList>
    </citation>
    <scope>NUCLEOTIDE SEQUENCE [LARGE SCALE GENOMIC DNA]</scope>
    <source>
        <strain evidence="3">Z151</strain>
    </source>
</reference>
<evidence type="ECO:0000313" key="2">
    <source>
        <dbReference type="EMBL" id="OQV20013.1"/>
    </source>
</evidence>
<accession>A0A1W0WXW6</accession>
<dbReference type="AlphaFoldDB" id="A0A1W0WXW6"/>
<keyword evidence="1" id="KW-0812">Transmembrane</keyword>
<organism evidence="2 3">
    <name type="scientific">Hypsibius exemplaris</name>
    <name type="common">Freshwater tardigrade</name>
    <dbReference type="NCBI Taxonomy" id="2072580"/>
    <lineage>
        <taxon>Eukaryota</taxon>
        <taxon>Metazoa</taxon>
        <taxon>Ecdysozoa</taxon>
        <taxon>Tardigrada</taxon>
        <taxon>Eutardigrada</taxon>
        <taxon>Parachela</taxon>
        <taxon>Hypsibioidea</taxon>
        <taxon>Hypsibiidae</taxon>
        <taxon>Hypsibius</taxon>
    </lineage>
</organism>
<protein>
    <submittedName>
        <fullName evidence="2">Uncharacterized protein</fullName>
    </submittedName>
</protein>
<dbReference type="PANTHER" id="PTHR10217">
    <property type="entry name" value="VOLTAGE AND LIGAND GATED POTASSIUM CHANNEL"/>
    <property type="match status" value="1"/>
</dbReference>
<dbReference type="PANTHER" id="PTHR10217:SF435">
    <property type="entry name" value="POTASSIUM VOLTAGE-GATED CHANNEL PROTEIN EAG"/>
    <property type="match status" value="1"/>
</dbReference>
<gene>
    <name evidence="2" type="ORF">BV898_06017</name>
</gene>
<feature type="transmembrane region" description="Helical" evidence="1">
    <location>
        <begin position="199"/>
        <end position="218"/>
    </location>
</feature>
<feature type="transmembrane region" description="Helical" evidence="1">
    <location>
        <begin position="238"/>
        <end position="259"/>
    </location>
</feature>
<name>A0A1W0WXW6_HYPEX</name>
<dbReference type="GO" id="GO:0005886">
    <property type="term" value="C:plasma membrane"/>
    <property type="evidence" value="ECO:0007669"/>
    <property type="project" value="TreeGrafter"/>
</dbReference>
<dbReference type="OrthoDB" id="432483at2759"/>
<keyword evidence="1" id="KW-0472">Membrane</keyword>
<evidence type="ECO:0000313" key="3">
    <source>
        <dbReference type="Proteomes" id="UP000192578"/>
    </source>
</evidence>
<dbReference type="EMBL" id="MTYJ01000034">
    <property type="protein sequence ID" value="OQV20013.1"/>
    <property type="molecule type" value="Genomic_DNA"/>
</dbReference>
<dbReference type="InterPro" id="IPR050818">
    <property type="entry name" value="KCNH_animal-type"/>
</dbReference>
<dbReference type="SUPFAM" id="SSF50729">
    <property type="entry name" value="PH domain-like"/>
    <property type="match status" value="1"/>
</dbReference>
<comment type="caution">
    <text evidence="2">The sequence shown here is derived from an EMBL/GenBank/DDBJ whole genome shotgun (WGS) entry which is preliminary data.</text>
</comment>
<dbReference type="GO" id="GO:0042391">
    <property type="term" value="P:regulation of membrane potential"/>
    <property type="evidence" value="ECO:0007669"/>
    <property type="project" value="TreeGrafter"/>
</dbReference>
<keyword evidence="3" id="KW-1185">Reference proteome</keyword>
<evidence type="ECO:0000256" key="1">
    <source>
        <dbReference type="SAM" id="Phobius"/>
    </source>
</evidence>
<keyword evidence="1" id="KW-1133">Transmembrane helix</keyword>
<sequence length="269" mass="30651">MEYEKKFGEHLEGYLLMSKENEKKFVKRFVVLNINTYTLTCYPNRPPSPVYSTIREFDSSKGGFEKNLEVDDVLKNYGVQTSDDAKGVALSESQSSGPSKTISLENCIGVSCPGNHVPFMLRFAKDKPGEALVFAAPKKMHFSCWRLLLYDAVPTGKFGTLMSYFQRKGKSSKMTIYNAIVAPHSVTFMADQYTQKAQWLRVKIMILFLVSFILTFRTKHENNKGVVVFYPSEIAECYLNPLFLVDVLTAIPFDLLYIVSQQHNCRKII</sequence>